<dbReference type="SUPFAM" id="SSF47384">
    <property type="entry name" value="Homodimeric domain of signal transducing histidine kinase"/>
    <property type="match status" value="1"/>
</dbReference>
<feature type="transmembrane region" description="Helical" evidence="8">
    <location>
        <begin position="23"/>
        <end position="39"/>
    </location>
</feature>
<dbReference type="SMART" id="SM00388">
    <property type="entry name" value="HisKA"/>
    <property type="match status" value="1"/>
</dbReference>
<dbReference type="STRING" id="69395.AQ619_08305"/>
<dbReference type="InterPro" id="IPR003661">
    <property type="entry name" value="HisK_dim/P_dom"/>
</dbReference>
<dbReference type="AlphaFoldDB" id="A0A0P0NZ21"/>
<keyword evidence="8" id="KW-0472">Membrane</keyword>
<dbReference type="PANTHER" id="PTHR43047:SF64">
    <property type="entry name" value="HISTIDINE KINASE CONTAINING CHEY-HOMOLOGOUS RECEIVER DOMAIN AND PAS DOMAIN-RELATED"/>
    <property type="match status" value="1"/>
</dbReference>
<evidence type="ECO:0000256" key="4">
    <source>
        <dbReference type="ARBA" id="ARBA00022679"/>
    </source>
</evidence>
<dbReference type="KEGG" id="chq:AQ619_08305"/>
<dbReference type="Gene3D" id="3.40.50.2300">
    <property type="match status" value="1"/>
</dbReference>
<dbReference type="EMBL" id="CP013002">
    <property type="protein sequence ID" value="ALL13357.1"/>
    <property type="molecule type" value="Genomic_DNA"/>
</dbReference>
<feature type="transmembrane region" description="Helical" evidence="8">
    <location>
        <begin position="45"/>
        <end position="64"/>
    </location>
</feature>
<name>A0A0P0NZ21_9CAUL</name>
<comment type="catalytic activity">
    <reaction evidence="1">
        <text>ATP + protein L-histidine = ADP + protein N-phospho-L-histidine.</text>
        <dbReference type="EC" id="2.7.13.3"/>
    </reaction>
</comment>
<keyword evidence="3 7" id="KW-0597">Phosphoprotein</keyword>
<sequence length="565" mass="60182">MAGYWDRLATAYRPAAVSRRSQVPLRVFVILVLCGAMAWRPGFGFLLGWSAAYAFAQLAELLALRRFLAAPDPATTVGFNLATDLLMATVFGWMAIPLWQIGTPAAAAAATLLISGSILTALMGAEGCFTAFATAVTPHLAYLFILPYAGGAADDPVSPYFLIGAGLLSLVLAMVFTWSQRAMQAERSARLAAEAQTAAKSAFVAMVSHELRTPINALLNGADALARQVGSDPGATRLIADAGSMMKTLLNDLLDFSKIEAGRMGVEQVDYDLRSVVRDSVLLWRNEARAKGIKLEFRGGKSLPVWVRGDPMRLRQILNNLLSNAIKFTADGRVTLSVALLDRPEGRFMDLQVVDTGPGLTPGQIDRLFSAYDQLGDGTARAFGGTGLGLAISRDLARLMGGTLTAESRPGEGARFILALPVPEGTAPVSVDLTRLPTVAIKGESPLILVVDDHDINRRMMRAMLEAFGARVETADDAEAALKAAEARGFDAILMDLRMPGVDGLEATRRLRASSLNGQTPVIAVSGAVLPEDREACERAGMNGLIRKPVVPEELYAALFGDPAA</sequence>
<dbReference type="Proteomes" id="UP000056905">
    <property type="component" value="Chromosome"/>
</dbReference>
<proteinExistence type="predicted"/>
<feature type="modified residue" description="4-aspartylphosphate" evidence="7">
    <location>
        <position position="496"/>
    </location>
</feature>
<dbReference type="InterPro" id="IPR036097">
    <property type="entry name" value="HisK_dim/P_sf"/>
</dbReference>
<feature type="transmembrane region" description="Helical" evidence="8">
    <location>
        <begin position="102"/>
        <end position="122"/>
    </location>
</feature>
<gene>
    <name evidence="11" type="ORF">AQ619_08305</name>
</gene>
<dbReference type="FunFam" id="3.30.565.10:FF:000010">
    <property type="entry name" value="Sensor histidine kinase RcsC"/>
    <property type="match status" value="1"/>
</dbReference>
<organism evidence="11 12">
    <name type="scientific">Caulobacter henricii</name>
    <dbReference type="NCBI Taxonomy" id="69395"/>
    <lineage>
        <taxon>Bacteria</taxon>
        <taxon>Pseudomonadati</taxon>
        <taxon>Pseudomonadota</taxon>
        <taxon>Alphaproteobacteria</taxon>
        <taxon>Caulobacterales</taxon>
        <taxon>Caulobacteraceae</taxon>
        <taxon>Caulobacter</taxon>
    </lineage>
</organism>
<dbReference type="CDD" id="cd00082">
    <property type="entry name" value="HisKA"/>
    <property type="match status" value="1"/>
</dbReference>
<dbReference type="InterPro" id="IPR005467">
    <property type="entry name" value="His_kinase_dom"/>
</dbReference>
<feature type="transmembrane region" description="Helical" evidence="8">
    <location>
        <begin position="160"/>
        <end position="178"/>
    </location>
</feature>
<dbReference type="SMART" id="SM00387">
    <property type="entry name" value="HATPase_c"/>
    <property type="match status" value="1"/>
</dbReference>
<feature type="transmembrane region" description="Helical" evidence="8">
    <location>
        <begin position="129"/>
        <end position="148"/>
    </location>
</feature>
<dbReference type="PRINTS" id="PR00344">
    <property type="entry name" value="BCTRLSENSOR"/>
</dbReference>
<evidence type="ECO:0000259" key="10">
    <source>
        <dbReference type="PROSITE" id="PS50110"/>
    </source>
</evidence>
<dbReference type="Pfam" id="PF00072">
    <property type="entry name" value="Response_reg"/>
    <property type="match status" value="1"/>
</dbReference>
<evidence type="ECO:0000256" key="3">
    <source>
        <dbReference type="ARBA" id="ARBA00022553"/>
    </source>
</evidence>
<dbReference type="OrthoDB" id="7933832at2"/>
<evidence type="ECO:0000313" key="11">
    <source>
        <dbReference type="EMBL" id="ALL13357.1"/>
    </source>
</evidence>
<keyword evidence="5 11" id="KW-0418">Kinase</keyword>
<evidence type="ECO:0000256" key="7">
    <source>
        <dbReference type="PROSITE-ProRule" id="PRU00169"/>
    </source>
</evidence>
<dbReference type="Gene3D" id="3.30.565.10">
    <property type="entry name" value="Histidine kinase-like ATPase, C-terminal domain"/>
    <property type="match status" value="1"/>
</dbReference>
<dbReference type="PROSITE" id="PS50110">
    <property type="entry name" value="RESPONSE_REGULATORY"/>
    <property type="match status" value="1"/>
</dbReference>
<feature type="domain" description="Histidine kinase" evidence="9">
    <location>
        <begin position="206"/>
        <end position="424"/>
    </location>
</feature>
<evidence type="ECO:0000256" key="2">
    <source>
        <dbReference type="ARBA" id="ARBA00012438"/>
    </source>
</evidence>
<dbReference type="Gene3D" id="1.10.287.130">
    <property type="match status" value="1"/>
</dbReference>
<dbReference type="SMART" id="SM00448">
    <property type="entry name" value="REC"/>
    <property type="match status" value="1"/>
</dbReference>
<dbReference type="EC" id="2.7.13.3" evidence="2"/>
<dbReference type="SUPFAM" id="SSF55874">
    <property type="entry name" value="ATPase domain of HSP90 chaperone/DNA topoisomerase II/histidine kinase"/>
    <property type="match status" value="1"/>
</dbReference>
<evidence type="ECO:0000313" key="12">
    <source>
        <dbReference type="Proteomes" id="UP000056905"/>
    </source>
</evidence>
<keyword evidence="4" id="KW-0808">Transferase</keyword>
<reference evidence="11 12" key="1">
    <citation type="submission" date="2015-10" db="EMBL/GenBank/DDBJ databases">
        <title>Conservation of the essential genome among Caulobacter and Brevundimonas species.</title>
        <authorList>
            <person name="Scott D."/>
            <person name="Ely B."/>
        </authorList>
    </citation>
    <scope>NUCLEOTIDE SEQUENCE [LARGE SCALE GENOMIC DNA]</scope>
    <source>
        <strain evidence="11 12">CB4</strain>
    </source>
</reference>
<dbReference type="CDD" id="cd17546">
    <property type="entry name" value="REC_hyHK_CKI1_RcsC-like"/>
    <property type="match status" value="1"/>
</dbReference>
<dbReference type="GO" id="GO:0000155">
    <property type="term" value="F:phosphorelay sensor kinase activity"/>
    <property type="evidence" value="ECO:0007669"/>
    <property type="project" value="InterPro"/>
</dbReference>
<dbReference type="Pfam" id="PF00512">
    <property type="entry name" value="HisKA"/>
    <property type="match status" value="1"/>
</dbReference>
<dbReference type="CDD" id="cd16922">
    <property type="entry name" value="HATPase_EvgS-ArcB-TorS-like"/>
    <property type="match status" value="1"/>
</dbReference>
<feature type="domain" description="Response regulatory" evidence="10">
    <location>
        <begin position="447"/>
        <end position="563"/>
    </location>
</feature>
<dbReference type="SUPFAM" id="SSF52172">
    <property type="entry name" value="CheY-like"/>
    <property type="match status" value="1"/>
</dbReference>
<keyword evidence="6" id="KW-0902">Two-component regulatory system</keyword>
<dbReference type="Pfam" id="PF02518">
    <property type="entry name" value="HATPase_c"/>
    <property type="match status" value="1"/>
</dbReference>
<evidence type="ECO:0000259" key="9">
    <source>
        <dbReference type="PROSITE" id="PS50109"/>
    </source>
</evidence>
<keyword evidence="8" id="KW-1133">Transmembrane helix</keyword>
<dbReference type="InterPro" id="IPR003594">
    <property type="entry name" value="HATPase_dom"/>
</dbReference>
<dbReference type="InterPro" id="IPR011006">
    <property type="entry name" value="CheY-like_superfamily"/>
</dbReference>
<keyword evidence="12" id="KW-1185">Reference proteome</keyword>
<dbReference type="InterPro" id="IPR001789">
    <property type="entry name" value="Sig_transdc_resp-reg_receiver"/>
</dbReference>
<feature type="transmembrane region" description="Helical" evidence="8">
    <location>
        <begin position="76"/>
        <end position="96"/>
    </location>
</feature>
<evidence type="ECO:0000256" key="6">
    <source>
        <dbReference type="ARBA" id="ARBA00023012"/>
    </source>
</evidence>
<dbReference type="InterPro" id="IPR036890">
    <property type="entry name" value="HATPase_C_sf"/>
</dbReference>
<evidence type="ECO:0000256" key="8">
    <source>
        <dbReference type="SAM" id="Phobius"/>
    </source>
</evidence>
<evidence type="ECO:0000256" key="5">
    <source>
        <dbReference type="ARBA" id="ARBA00022777"/>
    </source>
</evidence>
<dbReference type="InterPro" id="IPR004358">
    <property type="entry name" value="Sig_transdc_His_kin-like_C"/>
</dbReference>
<keyword evidence="8" id="KW-0812">Transmembrane</keyword>
<dbReference type="PANTHER" id="PTHR43047">
    <property type="entry name" value="TWO-COMPONENT HISTIDINE PROTEIN KINASE"/>
    <property type="match status" value="1"/>
</dbReference>
<dbReference type="PROSITE" id="PS50109">
    <property type="entry name" value="HIS_KIN"/>
    <property type="match status" value="1"/>
</dbReference>
<evidence type="ECO:0000256" key="1">
    <source>
        <dbReference type="ARBA" id="ARBA00000085"/>
    </source>
</evidence>
<accession>A0A0P0NZ21</accession>
<protein>
    <recommendedName>
        <fullName evidence="2">histidine kinase</fullName>
        <ecNumber evidence="2">2.7.13.3</ecNumber>
    </recommendedName>
</protein>